<dbReference type="STRING" id="762983.HMPREF9444_00056"/>
<dbReference type="Proteomes" id="UP000018458">
    <property type="component" value="Unassembled WGS sequence"/>
</dbReference>
<protein>
    <submittedName>
        <fullName evidence="2">PHP domain protein</fullName>
        <ecNumber evidence="2">3.1.3.-</ecNumber>
    </submittedName>
</protein>
<dbReference type="GO" id="GO:0005829">
    <property type="term" value="C:cytosol"/>
    <property type="evidence" value="ECO:0007669"/>
    <property type="project" value="TreeGrafter"/>
</dbReference>
<dbReference type="InterPro" id="IPR016195">
    <property type="entry name" value="Pol/histidinol_Pase-like"/>
</dbReference>
<sequence>MRFQVDLHTHTVACSHAYSTLGEYVEQAVDTGIAMFATTDHGPTLADAPHKWHFSNLTVVPRIIRNVAVLRGIEANITEDGALDIEDYIREKLDIVLAALHSNYTPTNEKEHTRLLIKVIESGKVDVLAHPGARLYPIDYEEVLACAKEHNVAIEINASTSVNARFGSHDNCVKIAKIAARLGNAVSLGSDAHIASFLGCFDESIKVLEDAGLGYENVINTSPAKVLDFLESRGHAPIKEMREYFTPFQ</sequence>
<evidence type="ECO:0000313" key="3">
    <source>
        <dbReference type="Proteomes" id="UP000018458"/>
    </source>
</evidence>
<reference evidence="2 3" key="1">
    <citation type="submission" date="2011-01" db="EMBL/GenBank/DDBJ databases">
        <authorList>
            <person name="Weinstock G."/>
            <person name="Sodergren E."/>
            <person name="Clifton S."/>
            <person name="Fulton L."/>
            <person name="Fulton B."/>
            <person name="Courtney L."/>
            <person name="Fronick C."/>
            <person name="Harrison M."/>
            <person name="Strong C."/>
            <person name="Farmer C."/>
            <person name="Delahaunty K."/>
            <person name="Markovic C."/>
            <person name="Hall O."/>
            <person name="Minx P."/>
            <person name="Tomlinson C."/>
            <person name="Mitreva M."/>
            <person name="Hou S."/>
            <person name="Chen J."/>
            <person name="Wollam A."/>
            <person name="Pepin K.H."/>
            <person name="Johnson M."/>
            <person name="Bhonagiri V."/>
            <person name="Zhang X."/>
            <person name="Suruliraj S."/>
            <person name="Warren W."/>
            <person name="Chinwalla A."/>
            <person name="Mardis E.R."/>
            <person name="Wilson R.K."/>
        </authorList>
    </citation>
    <scope>NUCLEOTIDE SEQUENCE [LARGE SCALE GENOMIC DNA]</scope>
    <source>
        <strain evidence="3">DSM 22608 / JCM 16073 / KCTC 15190 / YIT 12066</strain>
    </source>
</reference>
<proteinExistence type="predicted"/>
<dbReference type="InterPro" id="IPR003141">
    <property type="entry name" value="Pol/His_phosphatase_N"/>
</dbReference>
<organism evidence="2 3">
    <name type="scientific">Succinatimonas hippei (strain DSM 22608 / JCM 16073 / KCTC 15190 / YIT 12066)</name>
    <dbReference type="NCBI Taxonomy" id="762983"/>
    <lineage>
        <taxon>Bacteria</taxon>
        <taxon>Pseudomonadati</taxon>
        <taxon>Pseudomonadota</taxon>
        <taxon>Gammaproteobacteria</taxon>
        <taxon>Aeromonadales</taxon>
        <taxon>Succinivibrionaceae</taxon>
        <taxon>Succinatimonas</taxon>
    </lineage>
</organism>
<dbReference type="SUPFAM" id="SSF89550">
    <property type="entry name" value="PHP domain-like"/>
    <property type="match status" value="1"/>
</dbReference>
<dbReference type="EMBL" id="AEVO01000003">
    <property type="protein sequence ID" value="EFY08106.1"/>
    <property type="molecule type" value="Genomic_DNA"/>
</dbReference>
<dbReference type="SMART" id="SM00481">
    <property type="entry name" value="POLIIIAc"/>
    <property type="match status" value="1"/>
</dbReference>
<dbReference type="PANTHER" id="PTHR36928:SF1">
    <property type="entry name" value="PHOSPHATASE YCDX-RELATED"/>
    <property type="match status" value="1"/>
</dbReference>
<dbReference type="GO" id="GO:0008270">
    <property type="term" value="F:zinc ion binding"/>
    <property type="evidence" value="ECO:0007669"/>
    <property type="project" value="TreeGrafter"/>
</dbReference>
<dbReference type="Gene3D" id="3.20.20.140">
    <property type="entry name" value="Metal-dependent hydrolases"/>
    <property type="match status" value="1"/>
</dbReference>
<dbReference type="Pfam" id="PF02811">
    <property type="entry name" value="PHP"/>
    <property type="match status" value="1"/>
</dbReference>
<dbReference type="GO" id="GO:0071978">
    <property type="term" value="P:bacterial-type flagellum-dependent swarming motility"/>
    <property type="evidence" value="ECO:0007669"/>
    <property type="project" value="TreeGrafter"/>
</dbReference>
<dbReference type="HOGENOM" id="CLU_061999_0_1_6"/>
<gene>
    <name evidence="2" type="ORF">HMPREF9444_00056</name>
</gene>
<keyword evidence="3" id="KW-1185">Reference proteome</keyword>
<evidence type="ECO:0000259" key="1">
    <source>
        <dbReference type="SMART" id="SM00481"/>
    </source>
</evidence>
<dbReference type="GO" id="GO:0042578">
    <property type="term" value="F:phosphoric ester hydrolase activity"/>
    <property type="evidence" value="ECO:0007669"/>
    <property type="project" value="TreeGrafter"/>
</dbReference>
<dbReference type="PANTHER" id="PTHR36928">
    <property type="entry name" value="PHOSPHATASE YCDX-RELATED"/>
    <property type="match status" value="1"/>
</dbReference>
<dbReference type="EC" id="3.1.3.-" evidence="2"/>
<dbReference type="OrthoDB" id="9808747at2"/>
<keyword evidence="2" id="KW-0378">Hydrolase</keyword>
<dbReference type="InterPro" id="IPR004013">
    <property type="entry name" value="PHP_dom"/>
</dbReference>
<dbReference type="NCBIfam" id="NF006702">
    <property type="entry name" value="PRK09248.1"/>
    <property type="match status" value="1"/>
</dbReference>
<evidence type="ECO:0000313" key="2">
    <source>
        <dbReference type="EMBL" id="EFY08106.1"/>
    </source>
</evidence>
<dbReference type="InterPro" id="IPR050243">
    <property type="entry name" value="PHP_phosphatase"/>
</dbReference>
<dbReference type="AlphaFoldDB" id="E8LH98"/>
<name>E8LH98_SUCHY</name>
<dbReference type="CDD" id="cd07437">
    <property type="entry name" value="PHP_HisPPase_Ycdx_like"/>
    <property type="match status" value="1"/>
</dbReference>
<dbReference type="eggNOG" id="COG1387">
    <property type="taxonomic scope" value="Bacteria"/>
</dbReference>
<accession>E8LH98</accession>
<dbReference type="RefSeq" id="WP_009142286.1">
    <property type="nucleotide sequence ID" value="NZ_GL830941.1"/>
</dbReference>
<comment type="caution">
    <text evidence="2">The sequence shown here is derived from an EMBL/GenBank/DDBJ whole genome shotgun (WGS) entry which is preliminary data.</text>
</comment>
<feature type="domain" description="Polymerase/histidinol phosphatase N-terminal" evidence="1">
    <location>
        <begin position="5"/>
        <end position="79"/>
    </location>
</feature>